<dbReference type="RefSeq" id="WP_259083385.1">
    <property type="nucleotide sequence ID" value="NZ_JANTYZ010000002.1"/>
</dbReference>
<reference evidence="1" key="1">
    <citation type="submission" date="2022-08" db="EMBL/GenBank/DDBJ databases">
        <title>Genomic Encyclopedia of Type Strains, Phase V (KMG-V): Genome sequencing to study the core and pangenomes of soil and plant-associated prokaryotes.</title>
        <authorList>
            <person name="Whitman W."/>
        </authorList>
    </citation>
    <scope>NUCLEOTIDE SEQUENCE</scope>
    <source>
        <strain evidence="1">SP2016B</strain>
    </source>
</reference>
<proteinExistence type="predicted"/>
<evidence type="ECO:0000313" key="2">
    <source>
        <dbReference type="Proteomes" id="UP001155034"/>
    </source>
</evidence>
<gene>
    <name evidence="1" type="ORF">GGP82_001164</name>
</gene>
<dbReference type="EMBL" id="JANTYZ010000002">
    <property type="protein sequence ID" value="MCS3864618.1"/>
    <property type="molecule type" value="Genomic_DNA"/>
</dbReference>
<protein>
    <submittedName>
        <fullName evidence="1">Uncharacterized protein</fullName>
    </submittedName>
</protein>
<organism evidence="1 2">
    <name type="scientific">Salinibacter ruber</name>
    <dbReference type="NCBI Taxonomy" id="146919"/>
    <lineage>
        <taxon>Bacteria</taxon>
        <taxon>Pseudomonadati</taxon>
        <taxon>Rhodothermota</taxon>
        <taxon>Rhodothermia</taxon>
        <taxon>Rhodothermales</taxon>
        <taxon>Salinibacteraceae</taxon>
        <taxon>Salinibacter</taxon>
    </lineage>
</organism>
<sequence length="67" mass="7443">MIIEGDRQKMVAVANGEGQTKDIDAYKKLREEAAPALATLKENLEDATAILALPGKYRRRLRATNMI</sequence>
<evidence type="ECO:0000313" key="1">
    <source>
        <dbReference type="EMBL" id="MCS3864618.1"/>
    </source>
</evidence>
<dbReference type="AlphaFoldDB" id="A0A9X2R7U3"/>
<comment type="caution">
    <text evidence="1">The sequence shown here is derived from an EMBL/GenBank/DDBJ whole genome shotgun (WGS) entry which is preliminary data.</text>
</comment>
<dbReference type="Proteomes" id="UP001155034">
    <property type="component" value="Unassembled WGS sequence"/>
</dbReference>
<accession>A0A9X2R7U3</accession>
<name>A0A9X2R7U3_9BACT</name>